<evidence type="ECO:0000256" key="5">
    <source>
        <dbReference type="ARBA" id="ARBA00023136"/>
    </source>
</evidence>
<accession>A0ABR6RK43</accession>
<feature type="transmembrane region" description="Helical" evidence="7">
    <location>
        <begin position="136"/>
        <end position="154"/>
    </location>
</feature>
<name>A0ABR6RK43_9BURK</name>
<feature type="transmembrane region" description="Helical" evidence="7">
    <location>
        <begin position="255"/>
        <end position="274"/>
    </location>
</feature>
<dbReference type="RefSeq" id="WP_184711032.1">
    <property type="nucleotide sequence ID" value="NZ_JACHKZ010000032.1"/>
</dbReference>
<evidence type="ECO:0000256" key="4">
    <source>
        <dbReference type="ARBA" id="ARBA00022989"/>
    </source>
</evidence>
<proteinExistence type="inferred from homology"/>
<feature type="transmembrane region" description="Helical" evidence="7">
    <location>
        <begin position="222"/>
        <end position="243"/>
    </location>
</feature>
<keyword evidence="3 7" id="KW-0812">Transmembrane</keyword>
<evidence type="ECO:0000256" key="6">
    <source>
        <dbReference type="SAM" id="MobiDB-lite"/>
    </source>
</evidence>
<organism evidence="9 10">
    <name type="scientific">Comamonas odontotermitis</name>
    <dbReference type="NCBI Taxonomy" id="379895"/>
    <lineage>
        <taxon>Bacteria</taxon>
        <taxon>Pseudomonadati</taxon>
        <taxon>Pseudomonadota</taxon>
        <taxon>Betaproteobacteria</taxon>
        <taxon>Burkholderiales</taxon>
        <taxon>Comamonadaceae</taxon>
        <taxon>Comamonas</taxon>
    </lineage>
</organism>
<feature type="region of interest" description="Disordered" evidence="6">
    <location>
        <begin position="303"/>
        <end position="325"/>
    </location>
</feature>
<feature type="transmembrane region" description="Helical" evidence="7">
    <location>
        <begin position="44"/>
        <end position="66"/>
    </location>
</feature>
<evidence type="ECO:0000256" key="7">
    <source>
        <dbReference type="SAM" id="Phobius"/>
    </source>
</evidence>
<feature type="transmembrane region" description="Helical" evidence="7">
    <location>
        <begin position="193"/>
        <end position="210"/>
    </location>
</feature>
<feature type="domain" description="EamA" evidence="8">
    <location>
        <begin position="20"/>
        <end position="150"/>
    </location>
</feature>
<feature type="domain" description="EamA" evidence="8">
    <location>
        <begin position="163"/>
        <end position="297"/>
    </location>
</feature>
<dbReference type="InterPro" id="IPR037185">
    <property type="entry name" value="EmrE-like"/>
</dbReference>
<evidence type="ECO:0000313" key="10">
    <source>
        <dbReference type="Proteomes" id="UP000562492"/>
    </source>
</evidence>
<dbReference type="Pfam" id="PF00892">
    <property type="entry name" value="EamA"/>
    <property type="match status" value="2"/>
</dbReference>
<protein>
    <submittedName>
        <fullName evidence="9">Drug/metabolite transporter (DMT)-like permease</fullName>
    </submittedName>
</protein>
<keyword evidence="10" id="KW-1185">Reference proteome</keyword>
<evidence type="ECO:0000256" key="2">
    <source>
        <dbReference type="ARBA" id="ARBA00007362"/>
    </source>
</evidence>
<keyword evidence="5 7" id="KW-0472">Membrane</keyword>
<dbReference type="PANTHER" id="PTHR32322">
    <property type="entry name" value="INNER MEMBRANE TRANSPORTER"/>
    <property type="match status" value="1"/>
</dbReference>
<comment type="caution">
    <text evidence="9">The sequence shown here is derived from an EMBL/GenBank/DDBJ whole genome shotgun (WGS) entry which is preliminary data.</text>
</comment>
<evidence type="ECO:0000256" key="3">
    <source>
        <dbReference type="ARBA" id="ARBA00022692"/>
    </source>
</evidence>
<feature type="transmembrane region" description="Helical" evidence="7">
    <location>
        <begin position="160"/>
        <end position="181"/>
    </location>
</feature>
<feature type="transmembrane region" description="Helical" evidence="7">
    <location>
        <begin position="78"/>
        <end position="99"/>
    </location>
</feature>
<dbReference type="Proteomes" id="UP000562492">
    <property type="component" value="Unassembled WGS sequence"/>
</dbReference>
<comment type="similarity">
    <text evidence="2">Belongs to the EamA transporter family.</text>
</comment>
<keyword evidence="4 7" id="KW-1133">Transmembrane helix</keyword>
<dbReference type="Gene3D" id="1.10.3730.20">
    <property type="match status" value="1"/>
</dbReference>
<feature type="transmembrane region" description="Helical" evidence="7">
    <location>
        <begin position="280"/>
        <end position="299"/>
    </location>
</feature>
<evidence type="ECO:0000259" key="8">
    <source>
        <dbReference type="Pfam" id="PF00892"/>
    </source>
</evidence>
<evidence type="ECO:0000313" key="9">
    <source>
        <dbReference type="EMBL" id="MBB6579555.1"/>
    </source>
</evidence>
<dbReference type="EMBL" id="JACHKZ010000032">
    <property type="protein sequence ID" value="MBB6579555.1"/>
    <property type="molecule type" value="Genomic_DNA"/>
</dbReference>
<dbReference type="SUPFAM" id="SSF103481">
    <property type="entry name" value="Multidrug resistance efflux transporter EmrE"/>
    <property type="match status" value="2"/>
</dbReference>
<dbReference type="PANTHER" id="PTHR32322:SF2">
    <property type="entry name" value="EAMA DOMAIN-CONTAINING PROTEIN"/>
    <property type="match status" value="1"/>
</dbReference>
<comment type="subcellular location">
    <subcellularLocation>
        <location evidence="1">Membrane</location>
        <topology evidence="1">Multi-pass membrane protein</topology>
    </subcellularLocation>
</comment>
<feature type="compositionally biased region" description="Low complexity" evidence="6">
    <location>
        <begin position="303"/>
        <end position="316"/>
    </location>
</feature>
<gene>
    <name evidence="9" type="ORF">HNP33_003669</name>
</gene>
<sequence>MPALPPSSASPLPPRLTVLAFAIPFTLVWASAFAATKFALLDSSPLLFLAMRFFCAGALLLAWSYHRGERIRPSRRELASLLLMAACNHALYLGVSWSAMREVSAGLATIVIGAAPIVVALLAMPLLRERLTGRKLAGLLLGFAGMAFIVRHRLGGPLDSWHGTLMLLLALLLISLGTVLYKRLRIGVGSTANIALQLLLASAIMLPWALSVERWSDVHLNLRFAASMLWSVAVVSIAGYTLWFALLRRTDASSASAWFFLTPPLGLIVGWAVLGEPLALADFLGIVPVVIGIVLVTLAPRTAPTTAPSPSATLSTQRACSAGNQ</sequence>
<dbReference type="InterPro" id="IPR000620">
    <property type="entry name" value="EamA_dom"/>
</dbReference>
<evidence type="ECO:0000256" key="1">
    <source>
        <dbReference type="ARBA" id="ARBA00004141"/>
    </source>
</evidence>
<feature type="transmembrane region" description="Helical" evidence="7">
    <location>
        <begin position="105"/>
        <end position="124"/>
    </location>
</feature>
<dbReference type="InterPro" id="IPR050638">
    <property type="entry name" value="AA-Vitamin_Transporters"/>
</dbReference>
<reference evidence="9 10" key="1">
    <citation type="submission" date="2020-08" db="EMBL/GenBank/DDBJ databases">
        <title>Functional genomics of gut bacteria from endangered species of beetles.</title>
        <authorList>
            <person name="Carlos-Shanley C."/>
        </authorList>
    </citation>
    <scope>NUCLEOTIDE SEQUENCE [LARGE SCALE GENOMIC DNA]</scope>
    <source>
        <strain evidence="9 10">S00124</strain>
    </source>
</reference>